<comment type="caution">
    <text evidence="4">The sequence shown here is derived from an EMBL/GenBank/DDBJ whole genome shotgun (WGS) entry which is preliminary data.</text>
</comment>
<evidence type="ECO:0000256" key="1">
    <source>
        <dbReference type="ARBA" id="ARBA00022448"/>
    </source>
</evidence>
<evidence type="ECO:0000256" key="2">
    <source>
        <dbReference type="ARBA" id="ARBA00022729"/>
    </source>
</evidence>
<dbReference type="InterPro" id="IPR024370">
    <property type="entry name" value="PBP_domain"/>
</dbReference>
<evidence type="ECO:0000313" key="5">
    <source>
        <dbReference type="Proteomes" id="UP000007360"/>
    </source>
</evidence>
<keyword evidence="5" id="KW-1185">Reference proteome</keyword>
<dbReference type="CDD" id="cd13653">
    <property type="entry name" value="PBP2_phosphate_like_1"/>
    <property type="match status" value="1"/>
</dbReference>
<evidence type="ECO:0000259" key="3">
    <source>
        <dbReference type="Pfam" id="PF12849"/>
    </source>
</evidence>
<evidence type="ECO:0000313" key="4">
    <source>
        <dbReference type="EMBL" id="EKF85839.1"/>
    </source>
</evidence>
<dbReference type="PANTHER" id="PTHR30570">
    <property type="entry name" value="PERIPLASMIC PHOSPHATE BINDING COMPONENT OF PHOSPHATE ABC TRANSPORTER"/>
    <property type="match status" value="1"/>
</dbReference>
<proteinExistence type="predicted"/>
<keyword evidence="2" id="KW-0732">Signal</keyword>
<dbReference type="Pfam" id="PF12849">
    <property type="entry name" value="PBP_like_2"/>
    <property type="match status" value="1"/>
</dbReference>
<gene>
    <name evidence="4" type="ORF">A994_07155</name>
</gene>
<dbReference type="PANTHER" id="PTHR30570:SF1">
    <property type="entry name" value="PHOSPHATE-BINDING PROTEIN PSTS"/>
    <property type="match status" value="1"/>
</dbReference>
<accession>K2RC41</accession>
<dbReference type="Proteomes" id="UP000007360">
    <property type="component" value="Unassembled WGS sequence"/>
</dbReference>
<feature type="domain" description="PBP" evidence="3">
    <location>
        <begin position="28"/>
        <end position="257"/>
    </location>
</feature>
<dbReference type="OrthoDB" id="53390at2157"/>
<name>K2RC41_METFP</name>
<dbReference type="AlphaFoldDB" id="K2RC41"/>
<dbReference type="InterPro" id="IPR050811">
    <property type="entry name" value="Phosphate_ABC_transporter"/>
</dbReference>
<protein>
    <submittedName>
        <fullName evidence="4">Phosphate binding protein</fullName>
    </submittedName>
</protein>
<sequence>MKNKQIYLLGIIILACAGITVAYSVIAHSEDSVISIVGSSTVQPVAQALAKEYMVQHPNVKVTVEGGDSNVGIQSVKSGSASIGTVSRNLTETESDGLNQYQIGEDSIAVIVNPTNPVNSLTTDQLRDIYQGKISNWKQVGGEDAPIKVIIREAGSGTRITFEDILFGSTVPQDNFTIGISTYQVMQDVAVTPNAIGYVSQNALNTGVKVMGINGISPTDANIASDRYVLKRPLIFLVKGTGNSAIDDFINFSLSPEGQKIVNQTEYNTNSTKEYSVTGAG</sequence>
<dbReference type="GO" id="GO:0042301">
    <property type="term" value="F:phosphate ion binding"/>
    <property type="evidence" value="ECO:0007669"/>
    <property type="project" value="InterPro"/>
</dbReference>
<dbReference type="SUPFAM" id="SSF53850">
    <property type="entry name" value="Periplasmic binding protein-like II"/>
    <property type="match status" value="1"/>
</dbReference>
<dbReference type="RefSeq" id="WP_004030723.1">
    <property type="nucleotide sequence ID" value="NZ_AMPO01000005.1"/>
</dbReference>
<dbReference type="EMBL" id="AMPO01000005">
    <property type="protein sequence ID" value="EKF85839.1"/>
    <property type="molecule type" value="Genomic_DNA"/>
</dbReference>
<dbReference type="NCBIfam" id="TIGR02136">
    <property type="entry name" value="ptsS_2"/>
    <property type="match status" value="1"/>
</dbReference>
<organism evidence="4 5">
    <name type="scientific">Methanobacterium formicicum (strain DSM 3637 / PP1)</name>
    <dbReference type="NCBI Taxonomy" id="1204725"/>
    <lineage>
        <taxon>Archaea</taxon>
        <taxon>Methanobacteriati</taxon>
        <taxon>Methanobacteriota</taxon>
        <taxon>Methanomada group</taxon>
        <taxon>Methanobacteria</taxon>
        <taxon>Methanobacteriales</taxon>
        <taxon>Methanobacteriaceae</taxon>
        <taxon>Methanobacterium</taxon>
    </lineage>
</organism>
<keyword evidence="1" id="KW-0813">Transport</keyword>
<reference evidence="4 5" key="1">
    <citation type="journal article" date="2012" name="J. Bacteriol.">
        <title>Draft genome sequence of Methanobacterium formicicum DSM 3637, an archaebacterium isolated from the methane producer amoeba Pelomyxa palustris.</title>
        <authorList>
            <person name="Gutierrez G."/>
        </authorList>
    </citation>
    <scope>NUCLEOTIDE SEQUENCE [LARGE SCALE GENOMIC DNA]</scope>
    <source>
        <strain evidence="5">DSM 3637 / PP1</strain>
    </source>
</reference>
<dbReference type="InterPro" id="IPR011862">
    <property type="entry name" value="Phos-bd"/>
</dbReference>
<dbReference type="PATRIC" id="fig|1204725.3.peg.1437"/>
<dbReference type="Gene3D" id="3.40.190.10">
    <property type="entry name" value="Periplasmic binding protein-like II"/>
    <property type="match status" value="2"/>
</dbReference>
<dbReference type="PROSITE" id="PS51257">
    <property type="entry name" value="PROKAR_LIPOPROTEIN"/>
    <property type="match status" value="1"/>
</dbReference>